<protein>
    <submittedName>
        <fullName evidence="2">DUF1446-domain-containing protein</fullName>
    </submittedName>
</protein>
<dbReference type="InterPro" id="IPR010839">
    <property type="entry name" value="AtuA_N"/>
</dbReference>
<evidence type="ECO:0000313" key="2">
    <source>
        <dbReference type="EMBL" id="KAF1951699.1"/>
    </source>
</evidence>
<sequence>MSECKMTLRGANKRDKLTRKHLSVVSAAYEPYFLEELDPAIPWLAKNKTKVSINAGTSDVEGLGTKVAYVDGDDCTDANIQDRGFEPICAQCYLDGAGMTPDVCSGADIVVCGRVAAASPTVGAAMWWQGWTREDNLQELATALMVGHVIECSTYATGGYYHGFKDLGVKDVDMGCPIAAIEATGEPTFKMEKLGMHGLVNKATIASQLLYEIQGLYYDSSDVAAQIKSVKLELVGITPRGLFQAEFHFYLTGLDIEEKAKMIERHTLEAMGKHVKKFTGLKLQICGTVPEDPQSQNLLQAYRGSTMAPDMRCAMGRPFFECWVSLTPREFVKEQAHLPDGTVVDIRSPSLIQHPQPCRSFILWSHYSRPLDLGLFVRHDDEYDWLRTFNATSGFDGLGKNICEYVDLPSKFLERGRV</sequence>
<dbReference type="AlphaFoldDB" id="A0A6A5TJ09"/>
<dbReference type="Pfam" id="PF07287">
    <property type="entry name" value="AtuA"/>
    <property type="match status" value="1"/>
</dbReference>
<dbReference type="PANTHER" id="PTHR47585">
    <property type="match status" value="1"/>
</dbReference>
<accession>A0A6A5TJ09</accession>
<dbReference type="EMBL" id="ML977015">
    <property type="protein sequence ID" value="KAF1951699.1"/>
    <property type="molecule type" value="Genomic_DNA"/>
</dbReference>
<feature type="domain" description="Acyclic terpene utilisation N-terminal" evidence="1">
    <location>
        <begin position="1"/>
        <end position="236"/>
    </location>
</feature>
<dbReference type="Proteomes" id="UP000800035">
    <property type="component" value="Unassembled WGS sequence"/>
</dbReference>
<dbReference type="PANTHER" id="PTHR47585:SF2">
    <property type="entry name" value="DUF1446 DOMAIN PROTEIN (AFU_ORTHOLOGUE AFUA_6G11420)"/>
    <property type="match status" value="1"/>
</dbReference>
<proteinExistence type="predicted"/>
<reference evidence="2" key="1">
    <citation type="journal article" date="2020" name="Stud. Mycol.">
        <title>101 Dothideomycetes genomes: a test case for predicting lifestyles and emergence of pathogens.</title>
        <authorList>
            <person name="Haridas S."/>
            <person name="Albert R."/>
            <person name="Binder M."/>
            <person name="Bloem J."/>
            <person name="Labutti K."/>
            <person name="Salamov A."/>
            <person name="Andreopoulos B."/>
            <person name="Baker S."/>
            <person name="Barry K."/>
            <person name="Bills G."/>
            <person name="Bluhm B."/>
            <person name="Cannon C."/>
            <person name="Castanera R."/>
            <person name="Culley D."/>
            <person name="Daum C."/>
            <person name="Ezra D."/>
            <person name="Gonzalez J."/>
            <person name="Henrissat B."/>
            <person name="Kuo A."/>
            <person name="Liang C."/>
            <person name="Lipzen A."/>
            <person name="Lutzoni F."/>
            <person name="Magnuson J."/>
            <person name="Mondo S."/>
            <person name="Nolan M."/>
            <person name="Ohm R."/>
            <person name="Pangilinan J."/>
            <person name="Park H.-J."/>
            <person name="Ramirez L."/>
            <person name="Alfaro M."/>
            <person name="Sun H."/>
            <person name="Tritt A."/>
            <person name="Yoshinaga Y."/>
            <person name="Zwiers L.-H."/>
            <person name="Turgeon B."/>
            <person name="Goodwin S."/>
            <person name="Spatafora J."/>
            <person name="Crous P."/>
            <person name="Grigoriev I."/>
        </authorList>
    </citation>
    <scope>NUCLEOTIDE SEQUENCE</scope>
    <source>
        <strain evidence="2">CBS 675.92</strain>
    </source>
</reference>
<keyword evidence="3" id="KW-1185">Reference proteome</keyword>
<evidence type="ECO:0000313" key="3">
    <source>
        <dbReference type="Proteomes" id="UP000800035"/>
    </source>
</evidence>
<dbReference type="OrthoDB" id="10265871at2759"/>
<gene>
    <name evidence="2" type="ORF">CC80DRAFT_528201</name>
</gene>
<name>A0A6A5TJ09_9PLEO</name>
<organism evidence="2 3">
    <name type="scientific">Byssothecium circinans</name>
    <dbReference type="NCBI Taxonomy" id="147558"/>
    <lineage>
        <taxon>Eukaryota</taxon>
        <taxon>Fungi</taxon>
        <taxon>Dikarya</taxon>
        <taxon>Ascomycota</taxon>
        <taxon>Pezizomycotina</taxon>
        <taxon>Dothideomycetes</taxon>
        <taxon>Pleosporomycetidae</taxon>
        <taxon>Pleosporales</taxon>
        <taxon>Massarineae</taxon>
        <taxon>Massarinaceae</taxon>
        <taxon>Byssothecium</taxon>
    </lineage>
</organism>
<evidence type="ECO:0000259" key="1">
    <source>
        <dbReference type="Pfam" id="PF07287"/>
    </source>
</evidence>